<dbReference type="InterPro" id="IPR003423">
    <property type="entry name" value="OMP_efflux"/>
</dbReference>
<dbReference type="PANTHER" id="PTHR30203">
    <property type="entry name" value="OUTER MEMBRANE CATION EFFLUX PROTEIN"/>
    <property type="match status" value="1"/>
</dbReference>
<evidence type="ECO:0000313" key="3">
    <source>
        <dbReference type="EMBL" id="PPK29473.1"/>
    </source>
</evidence>
<dbReference type="NCBIfam" id="TIGR01845">
    <property type="entry name" value="outer_NodT"/>
    <property type="match status" value="1"/>
</dbReference>
<comment type="subcellular location">
    <subcellularLocation>
        <location evidence="2">Cell outer membrane</location>
        <topology evidence="2">Lipid-anchor</topology>
    </subcellularLocation>
</comment>
<keyword evidence="2" id="KW-0812">Transmembrane</keyword>
<feature type="signal peptide" evidence="2">
    <location>
        <begin position="1"/>
        <end position="21"/>
    </location>
</feature>
<dbReference type="PROSITE" id="PS51257">
    <property type="entry name" value="PROKAR_LIPOPROTEIN"/>
    <property type="match status" value="1"/>
</dbReference>
<dbReference type="OrthoDB" id="9770517at2"/>
<organism evidence="3 4">
    <name type="scientific">Legionella pneumophila</name>
    <dbReference type="NCBI Taxonomy" id="446"/>
    <lineage>
        <taxon>Bacteria</taxon>
        <taxon>Pseudomonadati</taxon>
        <taxon>Pseudomonadota</taxon>
        <taxon>Gammaproteobacteria</taxon>
        <taxon>Legionellales</taxon>
        <taxon>Legionellaceae</taxon>
        <taxon>Legionella</taxon>
    </lineage>
</organism>
<keyword evidence="2" id="KW-0732">Signal</keyword>
<dbReference type="SUPFAM" id="SSF56954">
    <property type="entry name" value="Outer membrane efflux proteins (OEP)"/>
    <property type="match status" value="1"/>
</dbReference>
<dbReference type="Proteomes" id="UP000239239">
    <property type="component" value="Unassembled WGS sequence"/>
</dbReference>
<dbReference type="AlphaFoldDB" id="A0A2S6EWA1"/>
<feature type="chain" id="PRO_5043057019" evidence="2">
    <location>
        <begin position="22"/>
        <end position="520"/>
    </location>
</feature>
<dbReference type="PANTHER" id="PTHR30203:SF31">
    <property type="entry name" value="RND EFFLUX SYSTEM, OUTER MEMBRANE LIPOPROTEIN, NODT"/>
    <property type="match status" value="1"/>
</dbReference>
<dbReference type="InterPro" id="IPR010131">
    <property type="entry name" value="MdtP/NodT-like"/>
</dbReference>
<evidence type="ECO:0000256" key="1">
    <source>
        <dbReference type="ARBA" id="ARBA00007613"/>
    </source>
</evidence>
<accession>A0A2S6EWA1</accession>
<dbReference type="GO" id="GO:0015562">
    <property type="term" value="F:efflux transmembrane transporter activity"/>
    <property type="evidence" value="ECO:0007669"/>
    <property type="project" value="InterPro"/>
</dbReference>
<sequence>MVYMLKILVLLSCLILSSCLVGPNFKEPKKDAANYWLTSSPTIKQSAFQNANWWKVFNDPTLTALINNGYHNNLSLQIAGVRVLQARAQLAQSVGELYPQQQAMVGDYNYNRIGGNQLQGLLPPDFLTASLGFSASWELDFWGKYRRAIQSNDALFLASLAAYDSALVTLTSDIASTFIKIRTSEELIKVTKANIQVQAMSLKIAKDRYYGGQTSLLDVEQAATELAETQSKLPQYVSDLQHQKDILAVLLGTTPDKVDGLLKKNKGIPKASAIVEVGIPKEVIARRPDVYQARMEAIAQSAAIGAVKANLYPSLSLVGTFVFASNNIGNSTISDIFNWSNRNIVAGPSLTWPLLNYGQITNAVRAQDAAFQQALLNYLNLVLKVQQEVQDNITRYVEGQKTVSSLKTANAAAIESTRLALVRYKEGEANYTTVLNAEQQQLRVQTSLVNATGELSLALVGLYRSLGGGWQIRGKNDIVSNQIKSEMAARTNWGSLLKQENHLPPDSNGQRMKQLYLPTW</sequence>
<proteinExistence type="inferred from homology"/>
<keyword evidence="2" id="KW-0449">Lipoprotein</keyword>
<comment type="similarity">
    <text evidence="1 2">Belongs to the outer membrane factor (OMF) (TC 1.B.17) family.</text>
</comment>
<dbReference type="GO" id="GO:0009279">
    <property type="term" value="C:cell outer membrane"/>
    <property type="evidence" value="ECO:0007669"/>
    <property type="project" value="UniProtKB-SubCell"/>
</dbReference>
<comment type="caution">
    <text evidence="3">The sequence shown here is derived from an EMBL/GenBank/DDBJ whole genome shotgun (WGS) entry which is preliminary data.</text>
</comment>
<evidence type="ECO:0000256" key="2">
    <source>
        <dbReference type="RuleBase" id="RU362097"/>
    </source>
</evidence>
<reference evidence="3 4" key="1">
    <citation type="submission" date="2018-02" db="EMBL/GenBank/DDBJ databases">
        <title>Draft genome sequences of four Legionella pneumophila clinical strains isolated in Ontario.</title>
        <authorList>
            <person name="Fortuna A."/>
            <person name="Ramnarine R."/>
            <person name="Li A."/>
            <person name="Frantz C."/>
            <person name="Mallo G."/>
        </authorList>
    </citation>
    <scope>NUCLEOTIDE SEQUENCE [LARGE SCALE GENOMIC DNA]</scope>
    <source>
        <strain evidence="3 4">LG61</strain>
    </source>
</reference>
<keyword evidence="2" id="KW-0472">Membrane</keyword>
<dbReference type="Gene3D" id="2.20.200.10">
    <property type="entry name" value="Outer membrane efflux proteins (OEP)"/>
    <property type="match status" value="1"/>
</dbReference>
<name>A0A2S6EWA1_LEGPN</name>
<dbReference type="Gene3D" id="1.20.1600.10">
    <property type="entry name" value="Outer membrane efflux proteins (OEP)"/>
    <property type="match status" value="1"/>
</dbReference>
<keyword evidence="2" id="KW-1134">Transmembrane beta strand</keyword>
<protein>
    <submittedName>
        <fullName evidence="3">Transporter</fullName>
    </submittedName>
</protein>
<evidence type="ECO:0000313" key="4">
    <source>
        <dbReference type="Proteomes" id="UP000239239"/>
    </source>
</evidence>
<dbReference type="Pfam" id="PF02321">
    <property type="entry name" value="OEP"/>
    <property type="match status" value="2"/>
</dbReference>
<gene>
    <name evidence="3" type="ORF">C3928_12940</name>
</gene>
<keyword evidence="2" id="KW-0564">Palmitate</keyword>
<dbReference type="EMBL" id="PQWY01000017">
    <property type="protein sequence ID" value="PPK29473.1"/>
    <property type="molecule type" value="Genomic_DNA"/>
</dbReference>